<name>A0A379YRQ3_SERMA</name>
<dbReference type="AlphaFoldDB" id="A0A379YRQ3"/>
<feature type="transmembrane region" description="Helical" evidence="1">
    <location>
        <begin position="12"/>
        <end position="32"/>
    </location>
</feature>
<protein>
    <submittedName>
        <fullName evidence="2">Uncharacterized iron-regulated membrane protein</fullName>
    </submittedName>
</protein>
<evidence type="ECO:0000313" key="2">
    <source>
        <dbReference type="EMBL" id="SUI49253.1"/>
    </source>
</evidence>
<evidence type="ECO:0000313" key="3">
    <source>
        <dbReference type="Proteomes" id="UP000254765"/>
    </source>
</evidence>
<gene>
    <name evidence="2" type="ORF">NCTC10211_02351</name>
</gene>
<evidence type="ECO:0000256" key="1">
    <source>
        <dbReference type="SAM" id="Phobius"/>
    </source>
</evidence>
<dbReference type="PANTHER" id="PTHR34219:SF1">
    <property type="entry name" value="PEPSY DOMAIN-CONTAINING PROTEIN"/>
    <property type="match status" value="1"/>
</dbReference>
<organism evidence="2 3">
    <name type="scientific">Serratia marcescens</name>
    <dbReference type="NCBI Taxonomy" id="615"/>
    <lineage>
        <taxon>Bacteria</taxon>
        <taxon>Pseudomonadati</taxon>
        <taxon>Pseudomonadota</taxon>
        <taxon>Gammaproteobacteria</taxon>
        <taxon>Enterobacterales</taxon>
        <taxon>Yersiniaceae</taxon>
        <taxon>Serratia</taxon>
    </lineage>
</organism>
<dbReference type="InterPro" id="IPR005625">
    <property type="entry name" value="PepSY-ass_TM"/>
</dbReference>
<sequence length="132" mass="14096">MLNLIRRLHFYIGLLVAPFILVAALTGTLYVLTPQLEEALYRDALSTEPHGHARPLADQIAAARRVAGDEARIYAVRPAPGATDTTRVQFASADLGASESARAVCRSLHSGNQGGYDGVRHLRRAAAAHLAG</sequence>
<proteinExistence type="predicted"/>
<reference evidence="2 3" key="1">
    <citation type="submission" date="2018-06" db="EMBL/GenBank/DDBJ databases">
        <authorList>
            <consortium name="Pathogen Informatics"/>
            <person name="Doyle S."/>
        </authorList>
    </citation>
    <scope>NUCLEOTIDE SEQUENCE [LARGE SCALE GENOMIC DNA]</scope>
    <source>
        <strain evidence="2 3">NCTC10211</strain>
    </source>
</reference>
<dbReference type="PANTHER" id="PTHR34219">
    <property type="entry name" value="IRON-REGULATED INNER MEMBRANE PROTEIN-RELATED"/>
    <property type="match status" value="1"/>
</dbReference>
<dbReference type="Proteomes" id="UP000254765">
    <property type="component" value="Unassembled WGS sequence"/>
</dbReference>
<accession>A0A379YRQ3</accession>
<keyword evidence="1" id="KW-0472">Membrane</keyword>
<dbReference type="EMBL" id="UGYK01000002">
    <property type="protein sequence ID" value="SUI49253.1"/>
    <property type="molecule type" value="Genomic_DNA"/>
</dbReference>
<keyword evidence="1" id="KW-1133">Transmembrane helix</keyword>
<keyword evidence="1" id="KW-0812">Transmembrane</keyword>
<dbReference type="Pfam" id="PF03929">
    <property type="entry name" value="PepSY_TM"/>
    <property type="match status" value="1"/>
</dbReference>